<proteinExistence type="predicted"/>
<dbReference type="Pfam" id="PF22422">
    <property type="entry name" value="MGH1-like_GH"/>
    <property type="match status" value="1"/>
</dbReference>
<evidence type="ECO:0000259" key="2">
    <source>
        <dbReference type="Pfam" id="PF22422"/>
    </source>
</evidence>
<dbReference type="InterPro" id="IPR054491">
    <property type="entry name" value="MGH1-like_GH"/>
</dbReference>
<dbReference type="InterPro" id="IPR012341">
    <property type="entry name" value="6hp_glycosidase-like_sf"/>
</dbReference>
<evidence type="ECO:0000259" key="1">
    <source>
        <dbReference type="Pfam" id="PF14742"/>
    </source>
</evidence>
<evidence type="ECO:0000313" key="3">
    <source>
        <dbReference type="EMBL" id="VFU18807.1"/>
    </source>
</evidence>
<sequence>MMAEDIINVSGEHYVLATTALAAEQNRIVKHEGTFAVFDTHGDIRSRIFNTQGLFHKGTRYLSEYRLSIEGRRPLLLSSDITRDNHLITIDLTNPDLILDVKRQIRRGSIHIFRSKFLWQGRCYEKYRIRNYDLNPLSFTIAITMGSDFADIFEVRGMTRAKKGEHGEILVGETLMDIPYTGLDKIFRRTRIEFSRRPDAVEPGRAEFSIQLGEYEEIEFEVVVSCLEREAAQGQTDSYIHAYRESARLFREARGRESTIRTSNEEFNNLVERAVSDLRMLLSEVDGGILYPDAGIPWFCTPFGRDGLITAWETLWFNPDISRGVLEYLASNQAREVAAEQDAEPGKILHEERMGEMTNTGELPFSKYYGSADATPLFVILAGDYLLRTGDTEFIEMLWPRIREALVWIDTYADPDGDGFVEYACMSAHGLQNQVWKDSFDSVFHEDGNLAEPPIAACEVQAYVFAARKQAAFIGKRLGLEKIAGDLLEQAEDLRKRFELTFWDDELPGYVLALDREKKPCRVRASNMGHCLFAGISSPDRARIVTQALMDDTFFSGWGVRTLARGQPRYNPMSYHNGSIWPHDNAIIADGMARYGWKAEVGRILEAMFHMSRFTELGRLPELFCGFQRRPDQGPTLYPVACSPQAWAAASIFSLLRSCLGLTIRAASRELHFSRPYLPEFLDSVHISNLALGDGTIDFSAIRHHNDVSIQVTERKGDISVSINK</sequence>
<feature type="domain" description="Putative glycogen debranching enzyme N-terminal" evidence="1">
    <location>
        <begin position="29"/>
        <end position="222"/>
    </location>
</feature>
<dbReference type="SUPFAM" id="SSF48208">
    <property type="entry name" value="Six-hairpin glycosidases"/>
    <property type="match status" value="1"/>
</dbReference>
<protein>
    <submittedName>
        <fullName evidence="3">Amylo-alpha-1,6-glucosidase</fullName>
    </submittedName>
</protein>
<dbReference type="Pfam" id="PF14742">
    <property type="entry name" value="GDE_N_bis"/>
    <property type="match status" value="1"/>
</dbReference>
<dbReference type="Gene3D" id="1.50.10.10">
    <property type="match status" value="1"/>
</dbReference>
<feature type="domain" description="Mannosylglycerate hydrolase MGH1-like glycoside hydrolase" evidence="2">
    <location>
        <begin position="309"/>
        <end position="612"/>
    </location>
</feature>
<dbReference type="InterPro" id="IPR008928">
    <property type="entry name" value="6-hairpin_glycosidase_sf"/>
</dbReference>
<organism evidence="3">
    <name type="scientific">anaerobic digester metagenome</name>
    <dbReference type="NCBI Taxonomy" id="1263854"/>
    <lineage>
        <taxon>unclassified sequences</taxon>
        <taxon>metagenomes</taxon>
        <taxon>ecological metagenomes</taxon>
    </lineage>
</organism>
<dbReference type="EMBL" id="CAADRM010000158">
    <property type="protein sequence ID" value="VFU18807.1"/>
    <property type="molecule type" value="Genomic_DNA"/>
</dbReference>
<dbReference type="GO" id="GO:0005975">
    <property type="term" value="P:carbohydrate metabolic process"/>
    <property type="evidence" value="ECO:0007669"/>
    <property type="project" value="InterPro"/>
</dbReference>
<gene>
    <name evidence="3" type="ORF">SCFA_90026</name>
</gene>
<name>A0A485M5H0_9ZZZZ</name>
<reference evidence="3" key="1">
    <citation type="submission" date="2019-03" db="EMBL/GenBank/DDBJ databases">
        <authorList>
            <person name="Hao L."/>
        </authorList>
    </citation>
    <scope>NUCLEOTIDE SEQUENCE</scope>
</reference>
<dbReference type="AlphaFoldDB" id="A0A485M5H0"/>
<dbReference type="InterPro" id="IPR032856">
    <property type="entry name" value="GDE_N_bis"/>
</dbReference>
<accession>A0A485M5H0</accession>